<protein>
    <submittedName>
        <fullName evidence="4">TPA: orf y</fullName>
    </submittedName>
</protein>
<dbReference type="Pfam" id="PF07028">
    <property type="entry name" value="DUF1319"/>
    <property type="match status" value="1"/>
</dbReference>
<dbReference type="InterPro" id="IPR043128">
    <property type="entry name" value="Rev_trsase/Diguanyl_cyclase"/>
</dbReference>
<dbReference type="PROSITE" id="PS50158">
    <property type="entry name" value="ZF_CCHC"/>
    <property type="match status" value="1"/>
</dbReference>
<accession>A0A699GLB3</accession>
<sequence>MEDPYRCSTDEQDRAYKDLDRITCEETKNLWSFLEDFRQLAIKSGKLYFPSTTEKLFAKLPPSLSKKIEESFKAIHLGLSIGVLPAIKFTHTFVLEMCKDAALAKELRDLSLCSAIPIPGYYKNNRNKYGIRKSRTYKGKPHNSHVKPFKRKYKDDRGRVKKCKCFICRKEGHFAKDCRSKPGNIARSAVYQELDLDDNWDIVSVDFDDSSVYSISEGEGDVHQNISIMVQDTPIEEAAFMAIEESDDEQDIEEDYDSHHAFMLNCPKCQLTSCALCAKNYLGKTINVKRKQQHKPEEEKDFSSNEVRLLKELLKEKTEQVQQMIKDQAKEYYEGKIAIKEKEELWQTKRSLLVRDLTDALKIIDQLKAERMKFEEEKDEEIKRLKAQLQEKKDKEIKVQFSEEEFPPLGKSQIARPFMEAEAHYSGNTTTAPKIRKITNQLYNVKVEFEIPSCPMFGTTAIIDTGASACCINKKVIPEEALEPLTQTIPLIYAFDMRDSNEIAELEVSEEKFLEINESIYFNQEGNKAFLEQFKHVIDRLKHQGYIREEPLKHWKKNGELCKLDIINPDITIEDRPLKHVTPAMEDSFKKHVDSLLKIGAIRPSKSRHRTMAMIVNSGTTIDPVTGKEVKGKERMVFNYKSLNDNTYKDQYSLPGINTIIKRIGDNGLVLSPTKMKIAVSTIDFLRVVIGEGAIKLQPHIIKKIVNFNEEELKTKKGLRMHKRNERISSSSSSLSGESSIVPQCLLEEYEDHLRRSYEDFQPLPRIFTKTIFTHEEPGALYRRYQLKANQTPIRMDTSDTWRAVAQDLKLSAAKEVVKAMRNLQAIIPCKAQICFGQSTKDNHWDWDATTSNFPEDDVSNEDNKYRYNRKGFLEDDEARNDDSIFIVDPGWDDYCLQALKLNHPVPFCPEVSLKNYKSILEKQKELESRVQSCKEKLESCKELLRKTQSETRKSLQQISTEIQQSKPLTKREVLNLVQEIAEQPKLVEKEALRLIEYLNQKVQKATTEYQEAIQATEDIEPPAVGFARTVDYKGGLAYQVNAVIKQNNTLLYLASKQSQKLIELEEKFDRLKQQVNTAIEKEIQPADLEDSISSLAKRLDNFSISEGLSSSTEALCKHKQSFQLKKIKSMATDKWPGTDIKWLEQQEEFSEETTTIELLKQLSARTNALVVLRDTRWEDSRQIIATMEVDLSAGTQKWDYYVRYDAPINTTPIEEVAATGWGEEFSDDEVTPGRVTILNKSEEESDWEDDERSSRKTLVIQEKLAQNQQDFLDEYLPQWDDQLATQKQRSELEWENPFAAKRGEL</sequence>
<dbReference type="SMART" id="SM00343">
    <property type="entry name" value="ZnF_C2HC"/>
    <property type="match status" value="1"/>
</dbReference>
<dbReference type="SUPFAM" id="SSF57756">
    <property type="entry name" value="Retrovirus zinc finger-like domains"/>
    <property type="match status" value="1"/>
</dbReference>
<comment type="caution">
    <text evidence="4">The sequence shown here is derived from an EMBL/GenBank/DDBJ whole genome shotgun (WGS) entry which is preliminary data.</text>
</comment>
<keyword evidence="1" id="KW-0862">Zinc</keyword>
<name>A0A699GLB3_TANCI</name>
<dbReference type="InterPro" id="IPR001878">
    <property type="entry name" value="Znf_CCHC"/>
</dbReference>
<dbReference type="PANTHER" id="PTHR33064:SF37">
    <property type="entry name" value="RIBONUCLEASE H"/>
    <property type="match status" value="1"/>
</dbReference>
<reference evidence="4" key="1">
    <citation type="journal article" date="2019" name="Sci. Rep.">
        <title>Draft genome of Tanacetum cinerariifolium, the natural source of mosquito coil.</title>
        <authorList>
            <person name="Yamashiro T."/>
            <person name="Shiraishi A."/>
            <person name="Satake H."/>
            <person name="Nakayama K."/>
        </authorList>
    </citation>
    <scope>NUCLEOTIDE SEQUENCE</scope>
</reference>
<evidence type="ECO:0000256" key="1">
    <source>
        <dbReference type="PROSITE-ProRule" id="PRU00047"/>
    </source>
</evidence>
<dbReference type="InterPro" id="IPR036875">
    <property type="entry name" value="Znf_CCHC_sf"/>
</dbReference>
<dbReference type="GO" id="GO:0003676">
    <property type="term" value="F:nucleic acid binding"/>
    <property type="evidence" value="ECO:0007669"/>
    <property type="project" value="InterPro"/>
</dbReference>
<evidence type="ECO:0000259" key="3">
    <source>
        <dbReference type="PROSITE" id="PS50158"/>
    </source>
</evidence>
<organism evidence="4">
    <name type="scientific">Tanacetum cinerariifolium</name>
    <name type="common">Dalmatian daisy</name>
    <name type="synonym">Chrysanthemum cinerariifolium</name>
    <dbReference type="NCBI Taxonomy" id="118510"/>
    <lineage>
        <taxon>Eukaryota</taxon>
        <taxon>Viridiplantae</taxon>
        <taxon>Streptophyta</taxon>
        <taxon>Embryophyta</taxon>
        <taxon>Tracheophyta</taxon>
        <taxon>Spermatophyta</taxon>
        <taxon>Magnoliopsida</taxon>
        <taxon>eudicotyledons</taxon>
        <taxon>Gunneridae</taxon>
        <taxon>Pentapetalae</taxon>
        <taxon>asterids</taxon>
        <taxon>campanulids</taxon>
        <taxon>Asterales</taxon>
        <taxon>Asteraceae</taxon>
        <taxon>Asteroideae</taxon>
        <taxon>Anthemideae</taxon>
        <taxon>Anthemidinae</taxon>
        <taxon>Tanacetum</taxon>
    </lineage>
</organism>
<gene>
    <name evidence="4" type="ORF">Tci_001456</name>
</gene>
<dbReference type="PANTHER" id="PTHR33064">
    <property type="entry name" value="POL PROTEIN"/>
    <property type="match status" value="1"/>
</dbReference>
<dbReference type="Gene3D" id="3.10.10.10">
    <property type="entry name" value="HIV Type 1 Reverse Transcriptase, subunit A, domain 1"/>
    <property type="match status" value="1"/>
</dbReference>
<evidence type="ECO:0000313" key="4">
    <source>
        <dbReference type="EMBL" id="GEU29478.1"/>
    </source>
</evidence>
<keyword evidence="1" id="KW-0479">Metal-binding</keyword>
<dbReference type="InterPro" id="IPR010746">
    <property type="entry name" value="CYMV_Orf1"/>
</dbReference>
<dbReference type="EMBL" id="BKCJ010000072">
    <property type="protein sequence ID" value="GEU29478.1"/>
    <property type="molecule type" value="Genomic_DNA"/>
</dbReference>
<feature type="domain" description="CCHC-type" evidence="3">
    <location>
        <begin position="164"/>
        <end position="180"/>
    </location>
</feature>
<dbReference type="SUPFAM" id="SSF56672">
    <property type="entry name" value="DNA/RNA polymerases"/>
    <property type="match status" value="1"/>
</dbReference>
<proteinExistence type="predicted"/>
<dbReference type="Pfam" id="PF22909">
    <property type="entry name" value="Caulimovir_coat_dom"/>
    <property type="match status" value="1"/>
</dbReference>
<keyword evidence="2" id="KW-0175">Coiled coil</keyword>
<evidence type="ECO:0000256" key="2">
    <source>
        <dbReference type="SAM" id="Coils"/>
    </source>
</evidence>
<feature type="coiled-coil region" evidence="2">
    <location>
        <begin position="917"/>
        <end position="951"/>
    </location>
</feature>
<feature type="coiled-coil region" evidence="2">
    <location>
        <begin position="1055"/>
        <end position="1082"/>
    </location>
</feature>
<keyword evidence="1" id="KW-0863">Zinc-finger</keyword>
<feature type="coiled-coil region" evidence="2">
    <location>
        <begin position="357"/>
        <end position="405"/>
    </location>
</feature>
<dbReference type="Gene3D" id="3.30.70.270">
    <property type="match status" value="1"/>
</dbReference>
<dbReference type="GO" id="GO:0008270">
    <property type="term" value="F:zinc ion binding"/>
    <property type="evidence" value="ECO:0007669"/>
    <property type="project" value="UniProtKB-KW"/>
</dbReference>
<dbReference type="InterPro" id="IPR043502">
    <property type="entry name" value="DNA/RNA_pol_sf"/>
</dbReference>
<dbReference type="InterPro" id="IPR051320">
    <property type="entry name" value="Viral_Replic_Matur_Polypro"/>
</dbReference>
<dbReference type="Gene3D" id="4.10.60.10">
    <property type="entry name" value="Zinc finger, CCHC-type"/>
    <property type="match status" value="1"/>
</dbReference>